<reference evidence="2" key="1">
    <citation type="submission" date="2022-11" db="UniProtKB">
        <authorList>
            <consortium name="WormBaseParasite"/>
        </authorList>
    </citation>
    <scope>IDENTIFICATION</scope>
</reference>
<evidence type="ECO:0000313" key="2">
    <source>
        <dbReference type="WBParaSite" id="PS1159_v2.g15001.t1"/>
    </source>
</evidence>
<sequence length="294" mass="33671">MASYLIRTISRIIICAFIAANISNPENFEKNVICHYLDFVCGICQYVCGMNLWLIFMERLYATTKAKNYEHQFTPFIILLLILSKWIIVGVFIFVTAYSKITIFVPILACAVLLTISGIGMGYLLNLNYKLYKKQTDSKRNLSYRYQVSENVRSFEMLIPMMTLLLLGCIVAMIVYALMMLLSDILLKAILGAFFNLIIAGGAIILPFVTMFSHRNLRRKILKALKKEHKNIKKIKRGRISSSTSDPTTIELKEVKKPISYIVVPMTLTGKRLIMETPDEATNVYFKQISVMWN</sequence>
<dbReference type="Proteomes" id="UP000887580">
    <property type="component" value="Unplaced"/>
</dbReference>
<accession>A0AC35FB36</accession>
<protein>
    <submittedName>
        <fullName evidence="2">Uncharacterized protein</fullName>
    </submittedName>
</protein>
<dbReference type="WBParaSite" id="PS1159_v2.g15001.t1">
    <property type="protein sequence ID" value="PS1159_v2.g15001.t1"/>
    <property type="gene ID" value="PS1159_v2.g15001"/>
</dbReference>
<name>A0AC35FB36_9BILA</name>
<evidence type="ECO:0000313" key="1">
    <source>
        <dbReference type="Proteomes" id="UP000887580"/>
    </source>
</evidence>
<organism evidence="1 2">
    <name type="scientific">Panagrolaimus sp. PS1159</name>
    <dbReference type="NCBI Taxonomy" id="55785"/>
    <lineage>
        <taxon>Eukaryota</taxon>
        <taxon>Metazoa</taxon>
        <taxon>Ecdysozoa</taxon>
        <taxon>Nematoda</taxon>
        <taxon>Chromadorea</taxon>
        <taxon>Rhabditida</taxon>
        <taxon>Tylenchina</taxon>
        <taxon>Panagrolaimomorpha</taxon>
        <taxon>Panagrolaimoidea</taxon>
        <taxon>Panagrolaimidae</taxon>
        <taxon>Panagrolaimus</taxon>
    </lineage>
</organism>
<proteinExistence type="predicted"/>